<gene>
    <name evidence="3" type="ORF">FHP08_15985</name>
</gene>
<dbReference type="Pfam" id="PF05235">
    <property type="entry name" value="CHAD"/>
    <property type="match status" value="1"/>
</dbReference>
<dbReference type="InterPro" id="IPR007899">
    <property type="entry name" value="CHAD_dom"/>
</dbReference>
<dbReference type="SMART" id="SM01118">
    <property type="entry name" value="CYTH"/>
    <property type="match status" value="1"/>
</dbReference>
<evidence type="ECO:0000259" key="2">
    <source>
        <dbReference type="PROSITE" id="PS51708"/>
    </source>
</evidence>
<dbReference type="SMART" id="SM00880">
    <property type="entry name" value="CHAD"/>
    <property type="match status" value="1"/>
</dbReference>
<dbReference type="InterPro" id="IPR033469">
    <property type="entry name" value="CYTH-like_dom_sf"/>
</dbReference>
<accession>A0A5C8NQ01</accession>
<feature type="domain" description="CHAD" evidence="2">
    <location>
        <begin position="234"/>
        <end position="518"/>
    </location>
</feature>
<dbReference type="Gene3D" id="2.40.320.10">
    <property type="entry name" value="Hypothetical Protein Pfu-838710-001"/>
    <property type="match status" value="1"/>
</dbReference>
<proteinExistence type="predicted"/>
<dbReference type="Gene3D" id="1.40.20.10">
    <property type="entry name" value="CHAD domain"/>
    <property type="match status" value="1"/>
</dbReference>
<dbReference type="OrthoDB" id="3034217at2"/>
<dbReference type="PANTHER" id="PTHR39339">
    <property type="entry name" value="SLR1444 PROTEIN"/>
    <property type="match status" value="1"/>
</dbReference>
<dbReference type="AlphaFoldDB" id="A0A5C8NQ01"/>
<dbReference type="Proteomes" id="UP000321548">
    <property type="component" value="Unassembled WGS sequence"/>
</dbReference>
<dbReference type="SUPFAM" id="SSF55154">
    <property type="entry name" value="CYTH-like phosphatases"/>
    <property type="match status" value="1"/>
</dbReference>
<dbReference type="EMBL" id="VDUY01000007">
    <property type="protein sequence ID" value="TXL63799.1"/>
    <property type="molecule type" value="Genomic_DNA"/>
</dbReference>
<dbReference type="PANTHER" id="PTHR39339:SF1">
    <property type="entry name" value="CHAD DOMAIN-CONTAINING PROTEIN"/>
    <property type="match status" value="1"/>
</dbReference>
<name>A0A5C8NQ01_9BURK</name>
<comment type="caution">
    <text evidence="3">The sequence shown here is derived from an EMBL/GenBank/DDBJ whole genome shotgun (WGS) entry which is preliminary data.</text>
</comment>
<dbReference type="PROSITE" id="PS51707">
    <property type="entry name" value="CYTH"/>
    <property type="match status" value="1"/>
</dbReference>
<evidence type="ECO:0000313" key="4">
    <source>
        <dbReference type="Proteomes" id="UP000321548"/>
    </source>
</evidence>
<feature type="domain" description="CYTH" evidence="1">
    <location>
        <begin position="4"/>
        <end position="218"/>
    </location>
</feature>
<dbReference type="RefSeq" id="WP_147705493.1">
    <property type="nucleotide sequence ID" value="NZ_VDUY01000007.1"/>
</dbReference>
<dbReference type="InterPro" id="IPR038186">
    <property type="entry name" value="CHAD_dom_sf"/>
</dbReference>
<reference evidence="3 4" key="1">
    <citation type="submission" date="2019-06" db="EMBL/GenBank/DDBJ databases">
        <title>Quisquiliibacterium sp. nov., isolated from a maize field.</title>
        <authorList>
            <person name="Lin S.-Y."/>
            <person name="Tsai C.-F."/>
            <person name="Young C.-C."/>
        </authorList>
    </citation>
    <scope>NUCLEOTIDE SEQUENCE [LARGE SCALE GENOMIC DNA]</scope>
    <source>
        <strain evidence="3 4">CC-CFT501</strain>
    </source>
</reference>
<keyword evidence="4" id="KW-1185">Reference proteome</keyword>
<organism evidence="3 4">
    <name type="scientific">Zeimonas arvi</name>
    <dbReference type="NCBI Taxonomy" id="2498847"/>
    <lineage>
        <taxon>Bacteria</taxon>
        <taxon>Pseudomonadati</taxon>
        <taxon>Pseudomonadota</taxon>
        <taxon>Betaproteobacteria</taxon>
        <taxon>Burkholderiales</taxon>
        <taxon>Burkholderiaceae</taxon>
        <taxon>Zeimonas</taxon>
    </lineage>
</organism>
<dbReference type="PROSITE" id="PS51708">
    <property type="entry name" value="CHAD"/>
    <property type="match status" value="1"/>
</dbReference>
<dbReference type="Pfam" id="PF01928">
    <property type="entry name" value="CYTH"/>
    <property type="match status" value="1"/>
</dbReference>
<dbReference type="InterPro" id="IPR023577">
    <property type="entry name" value="CYTH_domain"/>
</dbReference>
<protein>
    <submittedName>
        <fullName evidence="3">CHAD domain-containing protein</fullName>
    </submittedName>
</protein>
<evidence type="ECO:0000313" key="3">
    <source>
        <dbReference type="EMBL" id="TXL63799.1"/>
    </source>
</evidence>
<sequence>MSTDREIELKFLVPPSSRKALAAEMASASASLERRTLAAMYLDTPDRRLASEGIAWRLRREGRRWVQTLKAAGANALERFEHEVLRPDASPDASLHADTSVGDRLLKILRKAEATGEFAGVRYRTEVRRTLRRVRTRGAVVEVAFDEGRILAGPRPGPEAAAGGPPEAPLRLCEIEFELVSGSPLAMLALAERWRKRFGLIFDPRTKAERGDRLADGLRFPAVRKGRSPAYPRDASVLDAFCAVLDECLDQIGRNAIGLVDGDPELRVEHVHQMRVGIRRLRSGLRSFRGWVSAPPPPLVDGLRALFDTLGLSRDADVLGAGVAAALAQAGAPPLEAGVVAKPAPDPREAVASAAVQQIMLAWLSWRVGLVEEALPCDAAPNAATADSKPFPLQAERRLRRWHRAIADAAKAFDSLDDTALHALRKRIKRQRYAAEFFAPVLKAGALGRYLKRLAVVQDRMGELNDLVVARERYRAMVADAPAAWFALGWLAARIAEFKGLARPELERLAGTQPAARSQSSIR</sequence>
<evidence type="ECO:0000259" key="1">
    <source>
        <dbReference type="PROSITE" id="PS51707"/>
    </source>
</evidence>